<reference evidence="3" key="1">
    <citation type="submission" date="2019-09" db="EMBL/GenBank/DDBJ databases">
        <title>Mumia zhuanghuii sp. nov. isolated from the intestinal contents of plateau pika (Ochotona curzoniae) in the Qinghai-Tibet plateau of China.</title>
        <authorList>
            <person name="Tian Z."/>
        </authorList>
    </citation>
    <scope>NUCLEOTIDE SEQUENCE [LARGE SCALE GENOMIC DNA]</scope>
    <source>
        <strain evidence="3">L-033</strain>
    </source>
</reference>
<evidence type="ECO:0000256" key="1">
    <source>
        <dbReference type="SAM" id="Phobius"/>
    </source>
</evidence>
<name>A0A5N0TAT1_9MICO</name>
<evidence type="ECO:0000313" key="2">
    <source>
        <dbReference type="EMBL" id="KAA9131247.1"/>
    </source>
</evidence>
<protein>
    <submittedName>
        <fullName evidence="2">Pilus assembly protein TadB</fullName>
    </submittedName>
</protein>
<organism evidence="2 3">
    <name type="scientific">Microbacterium caowuchunii</name>
    <dbReference type="NCBI Taxonomy" id="2614638"/>
    <lineage>
        <taxon>Bacteria</taxon>
        <taxon>Bacillati</taxon>
        <taxon>Actinomycetota</taxon>
        <taxon>Actinomycetes</taxon>
        <taxon>Micrococcales</taxon>
        <taxon>Microbacteriaceae</taxon>
        <taxon>Microbacterium</taxon>
    </lineage>
</organism>
<accession>A0A5N0TAT1</accession>
<keyword evidence="1" id="KW-1133">Transmembrane helix</keyword>
<sequence length="305" mass="31347">MPRRRAHADRTPEVALRLAVLLQAGVAPAPAWRFLADSGERDAAEILHVHAAGADLGAAIGSQGVRWQAVGAAWQVATSVGAPLADALRSVASALRDADDCRDEVRVALAEPASTARLMSWLPLVAVLLGLALGFDTLGVLTGTPGGVACLVVGVVLTVLARRWNARLVRSAGPPPGVPGLRAELTAIALSGGVSLERARRLAADALGTADDRPVRAVAVPDTSEEADLERILGLSRDAGVPAAELLRAAAAIARHRARTDGRMRAARLAASLLLPLGVCVLPAFIVLGVAPMLISILSSTSLGL</sequence>
<feature type="transmembrane region" description="Helical" evidence="1">
    <location>
        <begin position="141"/>
        <end position="161"/>
    </location>
</feature>
<keyword evidence="3" id="KW-1185">Reference proteome</keyword>
<feature type="transmembrane region" description="Helical" evidence="1">
    <location>
        <begin position="118"/>
        <end position="135"/>
    </location>
</feature>
<dbReference type="EMBL" id="VYUY01000018">
    <property type="protein sequence ID" value="KAA9131247.1"/>
    <property type="molecule type" value="Genomic_DNA"/>
</dbReference>
<feature type="transmembrane region" description="Helical" evidence="1">
    <location>
        <begin position="273"/>
        <end position="298"/>
    </location>
</feature>
<dbReference type="Proteomes" id="UP000326838">
    <property type="component" value="Unassembled WGS sequence"/>
</dbReference>
<dbReference type="PANTHER" id="PTHR35007:SF4">
    <property type="entry name" value="CONSERVED TRANSMEMBRANE PROTEIN-RELATED"/>
    <property type="match status" value="1"/>
</dbReference>
<dbReference type="PANTHER" id="PTHR35007">
    <property type="entry name" value="INTEGRAL MEMBRANE PROTEIN-RELATED"/>
    <property type="match status" value="1"/>
</dbReference>
<keyword evidence="1" id="KW-0812">Transmembrane</keyword>
<gene>
    <name evidence="2" type="ORF">F6B40_12785</name>
</gene>
<comment type="caution">
    <text evidence="2">The sequence shown here is derived from an EMBL/GenBank/DDBJ whole genome shotgun (WGS) entry which is preliminary data.</text>
</comment>
<evidence type="ECO:0000313" key="3">
    <source>
        <dbReference type="Proteomes" id="UP000326838"/>
    </source>
</evidence>
<dbReference type="AlphaFoldDB" id="A0A5N0TAT1"/>
<keyword evidence="1" id="KW-0472">Membrane</keyword>
<proteinExistence type="predicted"/>